<evidence type="ECO:0000313" key="3">
    <source>
        <dbReference type="Proteomes" id="UP001165121"/>
    </source>
</evidence>
<evidence type="ECO:0000256" key="1">
    <source>
        <dbReference type="SAM" id="MobiDB-lite"/>
    </source>
</evidence>
<feature type="region of interest" description="Disordered" evidence="1">
    <location>
        <begin position="21"/>
        <end position="64"/>
    </location>
</feature>
<reference evidence="2" key="1">
    <citation type="submission" date="2023-04" db="EMBL/GenBank/DDBJ databases">
        <title>Phytophthora fragariaefolia NBRC 109709.</title>
        <authorList>
            <person name="Ichikawa N."/>
            <person name="Sato H."/>
            <person name="Tonouchi N."/>
        </authorList>
    </citation>
    <scope>NUCLEOTIDE SEQUENCE</scope>
    <source>
        <strain evidence="2">NBRC 109709</strain>
    </source>
</reference>
<feature type="region of interest" description="Disordered" evidence="1">
    <location>
        <begin position="88"/>
        <end position="110"/>
    </location>
</feature>
<name>A0A9W6XC07_9STRA</name>
<gene>
    <name evidence="2" type="ORF">Pfra01_000957800</name>
</gene>
<evidence type="ECO:0000313" key="2">
    <source>
        <dbReference type="EMBL" id="GMF35819.1"/>
    </source>
</evidence>
<comment type="caution">
    <text evidence="2">The sequence shown here is derived from an EMBL/GenBank/DDBJ whole genome shotgun (WGS) entry which is preliminary data.</text>
</comment>
<organism evidence="2 3">
    <name type="scientific">Phytophthora fragariaefolia</name>
    <dbReference type="NCBI Taxonomy" id="1490495"/>
    <lineage>
        <taxon>Eukaryota</taxon>
        <taxon>Sar</taxon>
        <taxon>Stramenopiles</taxon>
        <taxon>Oomycota</taxon>
        <taxon>Peronosporomycetes</taxon>
        <taxon>Peronosporales</taxon>
        <taxon>Peronosporaceae</taxon>
        <taxon>Phytophthora</taxon>
    </lineage>
</organism>
<feature type="compositionally biased region" description="Low complexity" evidence="1">
    <location>
        <begin position="39"/>
        <end position="50"/>
    </location>
</feature>
<protein>
    <submittedName>
        <fullName evidence="2">Unnamed protein product</fullName>
    </submittedName>
</protein>
<proteinExistence type="predicted"/>
<accession>A0A9W6XC07</accession>
<feature type="compositionally biased region" description="Basic and acidic residues" evidence="1">
    <location>
        <begin position="24"/>
        <end position="38"/>
    </location>
</feature>
<sequence length="120" mass="12838">MLFKRYFTAYQKTWLATIDLTTAGDRHGGAQDDGDQRQEGGQAAQEVRGQQGERGERGPHGACSWSEESAAQSLTTLLWCAADKRRGQVPVGTGAGAPGRQEAADPPERAAVRPVLGIDM</sequence>
<dbReference type="AlphaFoldDB" id="A0A9W6XC07"/>
<dbReference type="EMBL" id="BSXT01000899">
    <property type="protein sequence ID" value="GMF35819.1"/>
    <property type="molecule type" value="Genomic_DNA"/>
</dbReference>
<dbReference type="Proteomes" id="UP001165121">
    <property type="component" value="Unassembled WGS sequence"/>
</dbReference>
<keyword evidence="3" id="KW-1185">Reference proteome</keyword>